<dbReference type="EMBL" id="UOEM01000116">
    <property type="protein sequence ID" value="VAW18556.1"/>
    <property type="molecule type" value="Genomic_DNA"/>
</dbReference>
<accession>A0A3B0UFZ8</accession>
<reference evidence="2" key="1">
    <citation type="submission" date="2018-06" db="EMBL/GenBank/DDBJ databases">
        <authorList>
            <person name="Zhirakovskaya E."/>
        </authorList>
    </citation>
    <scope>NUCLEOTIDE SEQUENCE</scope>
</reference>
<name>A0A3B0UFZ8_9ZZZZ</name>
<dbReference type="EC" id="4.2.1.59" evidence="2"/>
<protein>
    <submittedName>
        <fullName evidence="2">3-hydroxyacyl-[acyl-carrier-protein] dehydratase, FabZ form</fullName>
        <ecNumber evidence="2">4.2.1.59</ecNumber>
    </submittedName>
</protein>
<dbReference type="InterPro" id="IPR013114">
    <property type="entry name" value="FabA_FabZ"/>
</dbReference>
<dbReference type="SUPFAM" id="SSF54637">
    <property type="entry name" value="Thioesterase/thiol ester dehydrase-isomerase"/>
    <property type="match status" value="1"/>
</dbReference>
<dbReference type="GO" id="GO:0019171">
    <property type="term" value="F:(3R)-hydroxyacyl-[acyl-carrier-protein] dehydratase activity"/>
    <property type="evidence" value="ECO:0007669"/>
    <property type="project" value="UniProtKB-EC"/>
</dbReference>
<dbReference type="InterPro" id="IPR029069">
    <property type="entry name" value="HotDog_dom_sf"/>
</dbReference>
<gene>
    <name evidence="2" type="ORF">MNBD_ALPHA09-2343</name>
</gene>
<dbReference type="AlphaFoldDB" id="A0A3B0UFZ8"/>
<dbReference type="PANTHER" id="PTHR30272">
    <property type="entry name" value="3-HYDROXYACYL-[ACYL-CARRIER-PROTEIN] DEHYDRATASE"/>
    <property type="match status" value="1"/>
</dbReference>
<dbReference type="PANTHER" id="PTHR30272:SF1">
    <property type="entry name" value="3-HYDROXYACYL-[ACYL-CARRIER-PROTEIN] DEHYDRATASE"/>
    <property type="match status" value="1"/>
</dbReference>
<dbReference type="Gene3D" id="3.10.129.10">
    <property type="entry name" value="Hotdog Thioesterase"/>
    <property type="match status" value="1"/>
</dbReference>
<dbReference type="Pfam" id="PF07977">
    <property type="entry name" value="FabA"/>
    <property type="match status" value="1"/>
</dbReference>
<keyword evidence="1 2" id="KW-0456">Lyase</keyword>
<proteinExistence type="predicted"/>
<evidence type="ECO:0000256" key="1">
    <source>
        <dbReference type="ARBA" id="ARBA00023239"/>
    </source>
</evidence>
<sequence length="161" mass="17466">MRLEYFQMIDGVDEFDADKATITARAQVPAKSPVFEGHFPGLPLVPGVLLIETMAQASGIMLYAAAGFEQMPFLASVKTAKIRTFVLPEARMIIKAVREHDGSGFAVTRAEIIVADNVVCNADLTFRFLDFPSAEVEEYIRGNARKLGLTVPDASAGEKTG</sequence>
<evidence type="ECO:0000313" key="2">
    <source>
        <dbReference type="EMBL" id="VAW18556.1"/>
    </source>
</evidence>
<organism evidence="2">
    <name type="scientific">hydrothermal vent metagenome</name>
    <dbReference type="NCBI Taxonomy" id="652676"/>
    <lineage>
        <taxon>unclassified sequences</taxon>
        <taxon>metagenomes</taxon>
        <taxon>ecological metagenomes</taxon>
    </lineage>
</organism>